<dbReference type="GO" id="GO:0005886">
    <property type="term" value="C:plasma membrane"/>
    <property type="evidence" value="ECO:0007669"/>
    <property type="project" value="UniProtKB-SubCell"/>
</dbReference>
<keyword evidence="6 10" id="KW-1133">Transmembrane helix</keyword>
<accession>A0A2H0N6S3</accession>
<evidence type="ECO:0000313" key="11">
    <source>
        <dbReference type="EMBL" id="PIR03796.1"/>
    </source>
</evidence>
<dbReference type="PIRSF" id="PIRSF500217">
    <property type="entry name" value="AlgI"/>
    <property type="match status" value="1"/>
</dbReference>
<dbReference type="Proteomes" id="UP000229600">
    <property type="component" value="Unassembled WGS sequence"/>
</dbReference>
<dbReference type="GO" id="GO:0042121">
    <property type="term" value="P:alginic acid biosynthetic process"/>
    <property type="evidence" value="ECO:0007669"/>
    <property type="project" value="InterPro"/>
</dbReference>
<dbReference type="AlphaFoldDB" id="A0A2H0N6S3"/>
<dbReference type="GO" id="GO:0016746">
    <property type="term" value="F:acyltransferase activity"/>
    <property type="evidence" value="ECO:0007669"/>
    <property type="project" value="UniProtKB-KW"/>
</dbReference>
<keyword evidence="7 9" id="KW-0472">Membrane</keyword>
<sequence>MVFSSITFLFFFLPTTLILYFVVPKKYKNTILLLLSLLFYAWGEGIYIAFLLLSIVGNFFCAKKISQKGKVPLFFGVLFNILLLGVLKYALFFTETLNSVFHLHISSPHIHLPIGISFFTFQALSYIIDVYRKKIHVQKSITKLGLYISLFPQLIAGPIVRYSDIESEIDTRTINLQKVTEGAQRFIIGLSKKVLIANTLASTADLILDGNTDLLSSPIAWLGILCYTFQIYFDFSGYSDMAIGLGKMFGFSFPENFHYPYISTSIREFWQRWHISLSSWLKDYLYIPLGGNRKGMYRTYVNLIIVFLLCGLWHGAAWNFILWGGYYGIFLVLERIGFIQNFLKKIPKLFLHIYALLVVIIGWVFFRIESIPQAFLYIQHMFTFSEWNNFASQLQYYFTPKFSILFLCAILASTPIAQLVKRKYRMYFIQPILILLLLLCSLELASGSYNPFIYFRF</sequence>
<dbReference type="InterPro" id="IPR004299">
    <property type="entry name" value="MBOAT_fam"/>
</dbReference>
<reference evidence="11 12" key="1">
    <citation type="submission" date="2017-09" db="EMBL/GenBank/DDBJ databases">
        <title>Depth-based differentiation of microbial function through sediment-hosted aquifers and enrichment of novel symbionts in the deep terrestrial subsurface.</title>
        <authorList>
            <person name="Probst A.J."/>
            <person name="Ladd B."/>
            <person name="Jarett J.K."/>
            <person name="Geller-Mcgrath D.E."/>
            <person name="Sieber C.M."/>
            <person name="Emerson J.B."/>
            <person name="Anantharaman K."/>
            <person name="Thomas B.C."/>
            <person name="Malmstrom R."/>
            <person name="Stieglmeier M."/>
            <person name="Klingl A."/>
            <person name="Woyke T."/>
            <person name="Ryan C.M."/>
            <person name="Banfield J.F."/>
        </authorList>
    </citation>
    <scope>NUCLEOTIDE SEQUENCE [LARGE SCALE GENOMIC DNA]</scope>
    <source>
        <strain evidence="11">CG11_big_fil_rev_8_21_14_0_20_39_34</strain>
    </source>
</reference>
<feature type="transmembrane region" description="Helical" evidence="10">
    <location>
        <begin position="40"/>
        <end position="61"/>
    </location>
</feature>
<feature type="transmembrane region" description="Helical" evidence="10">
    <location>
        <begin position="297"/>
        <end position="314"/>
    </location>
</feature>
<keyword evidence="8 9" id="KW-0012">Acyltransferase</keyword>
<dbReference type="Pfam" id="PF03062">
    <property type="entry name" value="MBOAT"/>
    <property type="match status" value="1"/>
</dbReference>
<feature type="transmembrane region" description="Helical" evidence="10">
    <location>
        <begin position="402"/>
        <end position="420"/>
    </location>
</feature>
<dbReference type="PANTHER" id="PTHR13285:SF23">
    <property type="entry name" value="TEICHOIC ACID D-ALANYLTRANSFERASE"/>
    <property type="match status" value="1"/>
</dbReference>
<keyword evidence="4 9" id="KW-0808">Transferase</keyword>
<comment type="caution">
    <text evidence="11">The sequence shown here is derived from an EMBL/GenBank/DDBJ whole genome shotgun (WGS) entry which is preliminary data.</text>
</comment>
<gene>
    <name evidence="11" type="ORF">COV59_03940</name>
</gene>
<evidence type="ECO:0000256" key="10">
    <source>
        <dbReference type="SAM" id="Phobius"/>
    </source>
</evidence>
<evidence type="ECO:0000256" key="6">
    <source>
        <dbReference type="ARBA" id="ARBA00022989"/>
    </source>
</evidence>
<dbReference type="PANTHER" id="PTHR13285">
    <property type="entry name" value="ACYLTRANSFERASE"/>
    <property type="match status" value="1"/>
</dbReference>
<feature type="transmembrane region" description="Helical" evidence="10">
    <location>
        <begin position="320"/>
        <end position="337"/>
    </location>
</feature>
<proteinExistence type="inferred from homology"/>
<evidence type="ECO:0000256" key="1">
    <source>
        <dbReference type="ARBA" id="ARBA00004651"/>
    </source>
</evidence>
<evidence type="ECO:0000256" key="8">
    <source>
        <dbReference type="ARBA" id="ARBA00023315"/>
    </source>
</evidence>
<feature type="transmembrane region" description="Helical" evidence="10">
    <location>
        <begin position="73"/>
        <end position="92"/>
    </location>
</feature>
<comment type="similarity">
    <text evidence="2 9">Belongs to the membrane-bound acyltransferase family.</text>
</comment>
<evidence type="ECO:0000256" key="3">
    <source>
        <dbReference type="ARBA" id="ARBA00022475"/>
    </source>
</evidence>
<keyword evidence="3 9" id="KW-1003">Cell membrane</keyword>
<evidence type="ECO:0000256" key="2">
    <source>
        <dbReference type="ARBA" id="ARBA00010323"/>
    </source>
</evidence>
<dbReference type="InterPro" id="IPR024194">
    <property type="entry name" value="Ac/AlaTfrase_AlgI/DltB"/>
</dbReference>
<evidence type="ECO:0000256" key="5">
    <source>
        <dbReference type="ARBA" id="ARBA00022692"/>
    </source>
</evidence>
<protein>
    <submittedName>
        <fullName evidence="11">Membrane-bound O-acyltransferase family protein</fullName>
    </submittedName>
</protein>
<evidence type="ECO:0000313" key="12">
    <source>
        <dbReference type="Proteomes" id="UP000229600"/>
    </source>
</evidence>
<feature type="transmembrane region" description="Helical" evidence="10">
    <location>
        <begin position="432"/>
        <end position="455"/>
    </location>
</feature>
<dbReference type="EMBL" id="PCWN01000008">
    <property type="protein sequence ID" value="PIR03796.1"/>
    <property type="molecule type" value="Genomic_DNA"/>
</dbReference>
<dbReference type="InterPro" id="IPR028362">
    <property type="entry name" value="AlgI"/>
</dbReference>
<name>A0A2H0N6S3_9BACT</name>
<evidence type="ECO:0000256" key="7">
    <source>
        <dbReference type="ARBA" id="ARBA00023136"/>
    </source>
</evidence>
<evidence type="ECO:0000256" key="4">
    <source>
        <dbReference type="ARBA" id="ARBA00022679"/>
    </source>
</evidence>
<feature type="transmembrane region" description="Helical" evidence="10">
    <location>
        <begin position="349"/>
        <end position="366"/>
    </location>
</feature>
<feature type="transmembrane region" description="Helical" evidence="10">
    <location>
        <begin position="112"/>
        <end position="131"/>
    </location>
</feature>
<evidence type="ECO:0000256" key="9">
    <source>
        <dbReference type="PIRNR" id="PIRNR016636"/>
    </source>
</evidence>
<organism evidence="11 12">
    <name type="scientific">Candidatus Magasanikbacteria bacterium CG11_big_fil_rev_8_21_14_0_20_39_34</name>
    <dbReference type="NCBI Taxonomy" id="1974653"/>
    <lineage>
        <taxon>Bacteria</taxon>
        <taxon>Candidatus Magasanikiibacteriota</taxon>
    </lineage>
</organism>
<comment type="subcellular location">
    <subcellularLocation>
        <location evidence="1">Cell membrane</location>
        <topology evidence="1">Multi-pass membrane protein</topology>
    </subcellularLocation>
</comment>
<keyword evidence="5 10" id="KW-0812">Transmembrane</keyword>
<dbReference type="InterPro" id="IPR051085">
    <property type="entry name" value="MB_O-acyltransferase"/>
</dbReference>
<dbReference type="PIRSF" id="PIRSF016636">
    <property type="entry name" value="AlgI_DltB"/>
    <property type="match status" value="1"/>
</dbReference>